<protein>
    <recommendedName>
        <fullName evidence="3">Transposase</fullName>
    </recommendedName>
</protein>
<name>A0ABS0PLS5_9BRAD</name>
<dbReference type="Proteomes" id="UP000807370">
    <property type="component" value="Unassembled WGS sequence"/>
</dbReference>
<organism evidence="1 2">
    <name type="scientific">Bradyrhizobium agreste</name>
    <dbReference type="NCBI Taxonomy" id="2751811"/>
    <lineage>
        <taxon>Bacteria</taxon>
        <taxon>Pseudomonadati</taxon>
        <taxon>Pseudomonadota</taxon>
        <taxon>Alphaproteobacteria</taxon>
        <taxon>Hyphomicrobiales</taxon>
        <taxon>Nitrobacteraceae</taxon>
        <taxon>Bradyrhizobium</taxon>
    </lineage>
</organism>
<accession>A0ABS0PLS5</accession>
<reference evidence="1 2" key="1">
    <citation type="submission" date="2020-07" db="EMBL/GenBank/DDBJ databases">
        <title>Bradyrhizobium diversity isolated from nodules of indigenous legumes of Western Australia.</title>
        <authorList>
            <person name="Klepa M.S."/>
        </authorList>
    </citation>
    <scope>NUCLEOTIDE SEQUENCE [LARGE SCALE GENOMIC DNA]</scope>
    <source>
        <strain evidence="1 2">CNPSo 4010</strain>
    </source>
</reference>
<dbReference type="EMBL" id="JACCHP010000006">
    <property type="protein sequence ID" value="MBH5398167.1"/>
    <property type="molecule type" value="Genomic_DNA"/>
</dbReference>
<keyword evidence="2" id="KW-1185">Reference proteome</keyword>
<comment type="caution">
    <text evidence="1">The sequence shown here is derived from an EMBL/GenBank/DDBJ whole genome shotgun (WGS) entry which is preliminary data.</text>
</comment>
<sequence length="59" mass="6714">MRRASQLKANLRFGKRRWRVPEAFRGELLAIRPLATDGQFGVYFGAHQIASIDLRGDAK</sequence>
<evidence type="ECO:0008006" key="3">
    <source>
        <dbReference type="Google" id="ProtNLM"/>
    </source>
</evidence>
<evidence type="ECO:0000313" key="2">
    <source>
        <dbReference type="Proteomes" id="UP000807370"/>
    </source>
</evidence>
<gene>
    <name evidence="1" type="ORF">HZZ13_10230</name>
</gene>
<evidence type="ECO:0000313" key="1">
    <source>
        <dbReference type="EMBL" id="MBH5398167.1"/>
    </source>
</evidence>
<proteinExistence type="predicted"/>